<dbReference type="Pfam" id="PF03937">
    <property type="entry name" value="Sdh5"/>
    <property type="match status" value="1"/>
</dbReference>
<protein>
    <recommendedName>
        <fullName evidence="4">Succinate dehydrogenase assembly factor 2, mitochondrial</fullName>
        <shortName evidence="4">SDH assembly factor 2</shortName>
        <shortName evidence="4">SDHAF2</shortName>
    </recommendedName>
</protein>
<comment type="subunit">
    <text evidence="4">Interacts with the flavoprotein subunit within the SDH catalytic dimer.</text>
</comment>
<dbReference type="AlphaFoldDB" id="A0A2I1G5M6"/>
<dbReference type="GO" id="GO:0006099">
    <property type="term" value="P:tricarboxylic acid cycle"/>
    <property type="evidence" value="ECO:0007669"/>
    <property type="project" value="TreeGrafter"/>
</dbReference>
<dbReference type="VEuPathDB" id="FungiDB:FUN_016716"/>
<dbReference type="Gene3D" id="1.10.150.250">
    <property type="entry name" value="Flavinator of succinate dehydrogenase"/>
    <property type="match status" value="1"/>
</dbReference>
<keyword evidence="2 4" id="KW-0496">Mitochondrion</keyword>
<feature type="compositionally biased region" description="Low complexity" evidence="5">
    <location>
        <begin position="35"/>
        <end position="47"/>
    </location>
</feature>
<keyword evidence="3 4" id="KW-0143">Chaperone</keyword>
<evidence type="ECO:0000256" key="1">
    <source>
        <dbReference type="ARBA" id="ARBA00004305"/>
    </source>
</evidence>
<evidence type="ECO:0000313" key="7">
    <source>
        <dbReference type="Proteomes" id="UP000234323"/>
    </source>
</evidence>
<evidence type="ECO:0000256" key="3">
    <source>
        <dbReference type="ARBA" id="ARBA00023186"/>
    </source>
</evidence>
<dbReference type="EMBL" id="LLXI01000175">
    <property type="protein sequence ID" value="PKY41948.1"/>
    <property type="molecule type" value="Genomic_DNA"/>
</dbReference>
<evidence type="ECO:0000256" key="2">
    <source>
        <dbReference type="ARBA" id="ARBA00023128"/>
    </source>
</evidence>
<feature type="region of interest" description="Disordered" evidence="5">
    <location>
        <begin position="35"/>
        <end position="54"/>
    </location>
</feature>
<comment type="function">
    <text evidence="4">Plays an essential role in the assembly of succinate dehydrogenase (SDH), an enzyme complex (also referred to as respiratory complex II) that is a component of both the tricarboxylic acid (TCA) cycle and the mitochondrial electron transport chain, and which couples the oxidation of succinate to fumarate with the reduction of ubiquinone (coenzyme Q) to ubiquinol. Required for flavinylation (covalent attachment of FAD) of the flavoprotein subunit of the SDH catalytic dimer.</text>
</comment>
<proteinExistence type="inferred from homology"/>
<dbReference type="HAMAP" id="MF_03057">
    <property type="entry name" value="SDHAF2"/>
    <property type="match status" value="1"/>
</dbReference>
<dbReference type="SUPFAM" id="SSF109910">
    <property type="entry name" value="YgfY-like"/>
    <property type="match status" value="1"/>
</dbReference>
<dbReference type="InterPro" id="IPR036714">
    <property type="entry name" value="SDH_sf"/>
</dbReference>
<evidence type="ECO:0000313" key="6">
    <source>
        <dbReference type="EMBL" id="PKY41948.1"/>
    </source>
</evidence>
<dbReference type="GO" id="GO:0005759">
    <property type="term" value="C:mitochondrial matrix"/>
    <property type="evidence" value="ECO:0007669"/>
    <property type="project" value="UniProtKB-SubCell"/>
</dbReference>
<evidence type="ECO:0000256" key="4">
    <source>
        <dbReference type="HAMAP-Rule" id="MF_03057"/>
    </source>
</evidence>
<comment type="subcellular location">
    <subcellularLocation>
        <location evidence="1 4">Mitochondrion matrix</location>
    </subcellularLocation>
</comment>
<name>A0A2I1G5M6_9GLOM</name>
<accession>A0A2I1G5M6</accession>
<sequence length="169" mass="19865">MIRFTLQFVHYNKNIISNKLLTPIKPITFILSRNNSNNSSSSNSPSPTEKIVHDSNFDPSLPYSNLPPIPRPNEPIEKKRSRLLYQSRKRGILETDLILSTFASKYLKTFNEQELKEYDELLDTPDWDIYYFTIDKKPIPDKWKNSIIFNKLKQHVKNEGRITLRVPDL</sequence>
<dbReference type="InterPro" id="IPR028882">
    <property type="entry name" value="SDHAF2"/>
</dbReference>
<dbReference type="VEuPathDB" id="FungiDB:RhiirA1_420623"/>
<comment type="caution">
    <text evidence="6">The sequence shown here is derived from an EMBL/GenBank/DDBJ whole genome shotgun (WGS) entry which is preliminary data.</text>
</comment>
<keyword evidence="7" id="KW-1185">Reference proteome</keyword>
<reference evidence="6 7" key="1">
    <citation type="submission" date="2015-10" db="EMBL/GenBank/DDBJ databases">
        <title>Genome analyses suggest a sexual origin of heterokaryosis in a supposedly ancient asexual fungus.</title>
        <authorList>
            <person name="Ropars J."/>
            <person name="Sedzielewska K."/>
            <person name="Noel J."/>
            <person name="Charron P."/>
            <person name="Farinelli L."/>
            <person name="Marton T."/>
            <person name="Kruger M."/>
            <person name="Pelin A."/>
            <person name="Brachmann A."/>
            <person name="Corradi N."/>
        </authorList>
    </citation>
    <scope>NUCLEOTIDE SEQUENCE [LARGE SCALE GENOMIC DNA]</scope>
    <source>
        <strain evidence="6 7">A4</strain>
    </source>
</reference>
<gene>
    <name evidence="6" type="ORF">RhiirA4_396685</name>
</gene>
<dbReference type="Proteomes" id="UP000234323">
    <property type="component" value="Unassembled WGS sequence"/>
</dbReference>
<dbReference type="InterPro" id="IPR005631">
    <property type="entry name" value="SDH"/>
</dbReference>
<dbReference type="PANTHER" id="PTHR12469:SF2">
    <property type="entry name" value="SUCCINATE DEHYDROGENASE ASSEMBLY FACTOR 2, MITOCHONDRIAL"/>
    <property type="match status" value="1"/>
</dbReference>
<dbReference type="VEuPathDB" id="FungiDB:RhiirFUN_013458"/>
<dbReference type="FunFam" id="1.10.150.250:FF:000002">
    <property type="entry name" value="Succinate dehydrogenase assembly factor 2, mitochondrial"/>
    <property type="match status" value="1"/>
</dbReference>
<organism evidence="6 7">
    <name type="scientific">Rhizophagus irregularis</name>
    <dbReference type="NCBI Taxonomy" id="588596"/>
    <lineage>
        <taxon>Eukaryota</taxon>
        <taxon>Fungi</taxon>
        <taxon>Fungi incertae sedis</taxon>
        <taxon>Mucoromycota</taxon>
        <taxon>Glomeromycotina</taxon>
        <taxon>Glomeromycetes</taxon>
        <taxon>Glomerales</taxon>
        <taxon>Glomeraceae</taxon>
        <taxon>Rhizophagus</taxon>
    </lineage>
</organism>
<dbReference type="GO" id="GO:0034553">
    <property type="term" value="P:mitochondrial respiratory chain complex II assembly"/>
    <property type="evidence" value="ECO:0007669"/>
    <property type="project" value="TreeGrafter"/>
</dbReference>
<dbReference type="OrthoDB" id="284292at2759"/>
<comment type="similarity">
    <text evidence="4">Belongs to the SDHAF2 family.</text>
</comment>
<evidence type="ECO:0000256" key="5">
    <source>
        <dbReference type="SAM" id="MobiDB-lite"/>
    </source>
</evidence>
<dbReference type="GO" id="GO:0006121">
    <property type="term" value="P:mitochondrial electron transport, succinate to ubiquinone"/>
    <property type="evidence" value="ECO:0007669"/>
    <property type="project" value="UniProtKB-UniRule"/>
</dbReference>
<dbReference type="PANTHER" id="PTHR12469">
    <property type="entry name" value="PROTEIN EMI5 HOMOLOG, MITOCHONDRIAL"/>
    <property type="match status" value="1"/>
</dbReference>